<organism evidence="2 3">
    <name type="scientific">Romanomermis culicivorax</name>
    <name type="common">Nematode worm</name>
    <dbReference type="NCBI Taxonomy" id="13658"/>
    <lineage>
        <taxon>Eukaryota</taxon>
        <taxon>Metazoa</taxon>
        <taxon>Ecdysozoa</taxon>
        <taxon>Nematoda</taxon>
        <taxon>Enoplea</taxon>
        <taxon>Dorylaimia</taxon>
        <taxon>Mermithida</taxon>
        <taxon>Mermithoidea</taxon>
        <taxon>Mermithidae</taxon>
        <taxon>Romanomermis</taxon>
    </lineage>
</organism>
<dbReference type="Proteomes" id="UP000887565">
    <property type="component" value="Unplaced"/>
</dbReference>
<name>A0A915JQ89_ROMCU</name>
<evidence type="ECO:0000313" key="3">
    <source>
        <dbReference type="WBParaSite" id="nRc.2.0.1.t28268-RA"/>
    </source>
</evidence>
<dbReference type="AlphaFoldDB" id="A0A915JQ89"/>
<sequence length="78" mass="8924">MQSNPDHGHNHGPLTLSVGDEQRRQWKRTTSASRRKTEKSMTIMRANKRDDLDDENDEYNTKSGVTFEEAKAATTTDE</sequence>
<reference evidence="3" key="1">
    <citation type="submission" date="2022-11" db="UniProtKB">
        <authorList>
            <consortium name="WormBaseParasite"/>
        </authorList>
    </citation>
    <scope>IDENTIFICATION</scope>
</reference>
<dbReference type="WBParaSite" id="nRc.2.0.1.t28268-RA">
    <property type="protein sequence ID" value="nRc.2.0.1.t28268-RA"/>
    <property type="gene ID" value="nRc.2.0.1.g28268"/>
</dbReference>
<proteinExistence type="predicted"/>
<protein>
    <submittedName>
        <fullName evidence="3">Uncharacterized protein</fullName>
    </submittedName>
</protein>
<evidence type="ECO:0000256" key="1">
    <source>
        <dbReference type="SAM" id="MobiDB-lite"/>
    </source>
</evidence>
<accession>A0A915JQ89</accession>
<feature type="region of interest" description="Disordered" evidence="1">
    <location>
        <begin position="1"/>
        <end position="78"/>
    </location>
</feature>
<keyword evidence="2" id="KW-1185">Reference proteome</keyword>
<evidence type="ECO:0000313" key="2">
    <source>
        <dbReference type="Proteomes" id="UP000887565"/>
    </source>
</evidence>